<keyword evidence="2" id="KW-1185">Reference proteome</keyword>
<dbReference type="Proteomes" id="UP001148737">
    <property type="component" value="Unassembled WGS sequence"/>
</dbReference>
<name>A0ACC1R1D7_9HYPO</name>
<sequence>MELPLEEHTPPTAQPIRNDAVAIAISPDSSPSCDSQVSANQYGGSDQSLADDYQARGSDINPSLTQSKVRRKAQNRAAQKAFRDRKVKQWKELEDRCAALETSQIEVSAENELLKQRLERLSTENKTLRYICVANGSRNSDGDYCRDSSGYQGVNNVKCAFTHHAALELQSSIINQPAELPLQGRLMSGNNSQRLLTPQTAWDYIASHELFKRGLLDTKFLNERLAEVAIRVEKGIAFRQAELLSIIEGCGTSESDNLF</sequence>
<organism evidence="1 2">
    <name type="scientific">Lecanicillium saksenae</name>
    <dbReference type="NCBI Taxonomy" id="468837"/>
    <lineage>
        <taxon>Eukaryota</taxon>
        <taxon>Fungi</taxon>
        <taxon>Dikarya</taxon>
        <taxon>Ascomycota</taxon>
        <taxon>Pezizomycotina</taxon>
        <taxon>Sordariomycetes</taxon>
        <taxon>Hypocreomycetidae</taxon>
        <taxon>Hypocreales</taxon>
        <taxon>Cordycipitaceae</taxon>
        <taxon>Lecanicillium</taxon>
    </lineage>
</organism>
<evidence type="ECO:0000313" key="2">
    <source>
        <dbReference type="Proteomes" id="UP001148737"/>
    </source>
</evidence>
<evidence type="ECO:0000313" key="1">
    <source>
        <dbReference type="EMBL" id="KAJ3496956.1"/>
    </source>
</evidence>
<reference evidence="1" key="1">
    <citation type="submission" date="2022-07" db="EMBL/GenBank/DDBJ databases">
        <title>Genome Sequence of Lecanicillium saksenae.</title>
        <authorList>
            <person name="Buettner E."/>
        </authorList>
    </citation>
    <scope>NUCLEOTIDE SEQUENCE</scope>
    <source>
        <strain evidence="1">VT-O1</strain>
    </source>
</reference>
<gene>
    <name evidence="1" type="ORF">NLG97_g2277</name>
</gene>
<comment type="caution">
    <text evidence="1">The sequence shown here is derived from an EMBL/GenBank/DDBJ whole genome shotgun (WGS) entry which is preliminary data.</text>
</comment>
<dbReference type="EMBL" id="JANAKD010000149">
    <property type="protein sequence ID" value="KAJ3496956.1"/>
    <property type="molecule type" value="Genomic_DNA"/>
</dbReference>
<protein>
    <submittedName>
        <fullName evidence="1">Uncharacterized protein</fullName>
    </submittedName>
</protein>
<accession>A0ACC1R1D7</accession>
<proteinExistence type="predicted"/>